<organism evidence="2 3">
    <name type="scientific">Dendrobium chrysotoxum</name>
    <name type="common">Orchid</name>
    <dbReference type="NCBI Taxonomy" id="161865"/>
    <lineage>
        <taxon>Eukaryota</taxon>
        <taxon>Viridiplantae</taxon>
        <taxon>Streptophyta</taxon>
        <taxon>Embryophyta</taxon>
        <taxon>Tracheophyta</taxon>
        <taxon>Spermatophyta</taxon>
        <taxon>Magnoliopsida</taxon>
        <taxon>Liliopsida</taxon>
        <taxon>Asparagales</taxon>
        <taxon>Orchidaceae</taxon>
        <taxon>Epidendroideae</taxon>
        <taxon>Malaxideae</taxon>
        <taxon>Dendrobiinae</taxon>
        <taxon>Dendrobium</taxon>
    </lineage>
</organism>
<feature type="region of interest" description="Disordered" evidence="1">
    <location>
        <begin position="1"/>
        <end position="20"/>
    </location>
</feature>
<dbReference type="Proteomes" id="UP000775213">
    <property type="component" value="Unassembled WGS sequence"/>
</dbReference>
<reference evidence="2 3" key="1">
    <citation type="journal article" date="2021" name="Hortic Res">
        <title>Chromosome-scale assembly of the Dendrobium chrysotoxum genome enhances the understanding of orchid evolution.</title>
        <authorList>
            <person name="Zhang Y."/>
            <person name="Zhang G.Q."/>
            <person name="Zhang D."/>
            <person name="Liu X.D."/>
            <person name="Xu X.Y."/>
            <person name="Sun W.H."/>
            <person name="Yu X."/>
            <person name="Zhu X."/>
            <person name="Wang Z.W."/>
            <person name="Zhao X."/>
            <person name="Zhong W.Y."/>
            <person name="Chen H."/>
            <person name="Yin W.L."/>
            <person name="Huang T."/>
            <person name="Niu S.C."/>
            <person name="Liu Z.J."/>
        </authorList>
    </citation>
    <scope>NUCLEOTIDE SEQUENCE [LARGE SCALE GENOMIC DNA]</scope>
    <source>
        <strain evidence="2">Lindl</strain>
    </source>
</reference>
<accession>A0AAV7GCR2</accession>
<keyword evidence="3" id="KW-1185">Reference proteome</keyword>
<sequence length="283" mass="33421">MRKRRTTYSKRKRESKEEACDRLAHRTLRRRFRTTGLGWSSWSSSVRKRKKMSTRALKPCPHFIEANNAIEADLHMRGMGSCVRRCLQRSEQDSWQKIEMGRQLYRTLSKILGADVDLRRMESRFGRIQEMLRRLMKLQSKTPSVVPITNPNQDLTGILLAEYKEKEIRRKGYDEESFIHQEPPPRASIKGGSRFPKEEIARRELCGGVVNHYGRHFGQEEWPTGDGGGQDEPWDRVMQEQMEERWESHHRSCHPRRFRPLVGPTKQKIIMLGEQLRRERSPI</sequence>
<proteinExistence type="predicted"/>
<dbReference type="EMBL" id="JAGFBR010000016">
    <property type="protein sequence ID" value="KAH0453927.1"/>
    <property type="molecule type" value="Genomic_DNA"/>
</dbReference>
<gene>
    <name evidence="2" type="ORF">IEQ34_018251</name>
</gene>
<name>A0AAV7GCR2_DENCH</name>
<dbReference type="AlphaFoldDB" id="A0AAV7GCR2"/>
<comment type="caution">
    <text evidence="2">The sequence shown here is derived from an EMBL/GenBank/DDBJ whole genome shotgun (WGS) entry which is preliminary data.</text>
</comment>
<feature type="compositionally biased region" description="Basic residues" evidence="1">
    <location>
        <begin position="1"/>
        <end position="13"/>
    </location>
</feature>
<evidence type="ECO:0000256" key="1">
    <source>
        <dbReference type="SAM" id="MobiDB-lite"/>
    </source>
</evidence>
<evidence type="ECO:0000313" key="2">
    <source>
        <dbReference type="EMBL" id="KAH0453927.1"/>
    </source>
</evidence>
<protein>
    <submittedName>
        <fullName evidence="2">Uncharacterized protein</fullName>
    </submittedName>
</protein>
<evidence type="ECO:0000313" key="3">
    <source>
        <dbReference type="Proteomes" id="UP000775213"/>
    </source>
</evidence>